<protein>
    <submittedName>
        <fullName evidence="2">Uncharacterized protein</fullName>
    </submittedName>
</protein>
<keyword evidence="3" id="KW-1185">Reference proteome</keyword>
<comment type="caution">
    <text evidence="2">The sequence shown here is derived from an EMBL/GenBank/DDBJ whole genome shotgun (WGS) entry which is preliminary data.</text>
</comment>
<sequence>MIRRGHRGRPPGSWRRAHQIPRPINQPPKDERLQPGGIQPYQTTPRSTRTFISSLQPTSTKNMETDSFQNGGTRILESPNHNLESVQNKPGSIDSTCFNQVGVNMDLNIPPDPATLVRLSLWMRMFGGQLTSEKLIEMRSQFLKTLQPNNERLIASNTHPLCCSKRLPGTTTSSKPNFSGFGTKPHLLESEDHDGLDQPNRQVFNLHNLPPQNALVTFPSFQPRSTISLMKPTIQSCQTHAQITTNKLFSYGLENLKLIRPELLRSHQNRYEVDAKSLTDPLNIPSTPWFAPMNWQTLSCPNTTGFGQGNSNPKGNEHIVSPVVPVTIKSRLSAEESDSNHWTLSNGTIQPLDLSFKASGENDDVQSMKELRSTIVGHQNDSTENNLNPVILHPFCENLPVHVHSKQFHKKSSCSTSLAHSAEHMSSEMYRRKSESIDSAGGITTSCCTTDSFSRRKRSRPSQLSLSTCLASFPNKAI</sequence>
<dbReference type="AlphaFoldDB" id="A0A8S9YXB9"/>
<dbReference type="EMBL" id="JTDE01002260">
    <property type="protein sequence ID" value="KAF7257621.1"/>
    <property type="molecule type" value="Genomic_DNA"/>
</dbReference>
<reference evidence="2" key="1">
    <citation type="submission" date="2019-07" db="EMBL/GenBank/DDBJ databases">
        <title>Annotation for the trematode Paragonimus miyazaki's.</title>
        <authorList>
            <person name="Choi Y.-J."/>
        </authorList>
    </citation>
    <scope>NUCLEOTIDE SEQUENCE</scope>
    <source>
        <strain evidence="2">Japan</strain>
    </source>
</reference>
<accession>A0A8S9YXB9</accession>
<proteinExistence type="predicted"/>
<feature type="region of interest" description="Disordered" evidence="1">
    <location>
        <begin position="1"/>
        <end position="44"/>
    </location>
</feature>
<evidence type="ECO:0000313" key="2">
    <source>
        <dbReference type="EMBL" id="KAF7257621.1"/>
    </source>
</evidence>
<organism evidence="2 3">
    <name type="scientific">Paragonimus skrjabini miyazakii</name>
    <dbReference type="NCBI Taxonomy" id="59628"/>
    <lineage>
        <taxon>Eukaryota</taxon>
        <taxon>Metazoa</taxon>
        <taxon>Spiralia</taxon>
        <taxon>Lophotrochozoa</taxon>
        <taxon>Platyhelminthes</taxon>
        <taxon>Trematoda</taxon>
        <taxon>Digenea</taxon>
        <taxon>Plagiorchiida</taxon>
        <taxon>Troglotremata</taxon>
        <taxon>Troglotrematidae</taxon>
        <taxon>Paragonimus</taxon>
    </lineage>
</organism>
<dbReference type="Proteomes" id="UP000822476">
    <property type="component" value="Unassembled WGS sequence"/>
</dbReference>
<evidence type="ECO:0000313" key="3">
    <source>
        <dbReference type="Proteomes" id="UP000822476"/>
    </source>
</evidence>
<evidence type="ECO:0000256" key="1">
    <source>
        <dbReference type="SAM" id="MobiDB-lite"/>
    </source>
</evidence>
<gene>
    <name evidence="2" type="ORF">EG68_05508</name>
</gene>
<feature type="compositionally biased region" description="Basic residues" evidence="1">
    <location>
        <begin position="1"/>
        <end position="19"/>
    </location>
</feature>
<name>A0A8S9YXB9_9TREM</name>